<dbReference type="AlphaFoldDB" id="A0A9X6RP88"/>
<evidence type="ECO:0000256" key="1">
    <source>
        <dbReference type="SAM" id="MobiDB-lite"/>
    </source>
</evidence>
<sequence>MIDVALLSYDNKSRGEDNLCISKTYAGQCENDNDPACSQSCKNESRSGGKCRPLMKSKACYCDGCSNATGSSQKPNVVGAITTSAASTASNTSINGNGQVDKQTGTSPKPTAVSAITTSTASTASNTSINGSGQVYKQRESSQKPNVIGAITTSAASTASNTSINGSGQVDKKTECIKDNIPCGKNGSCYNPTYHACSNEEVIVCKIGQLPCGIVCYNVTDQTCVDGGIRSCPVDNILCGGDGGCYNPTYHACSNGEIIVCEIGQLPCGIVCYNVADQTCVDGGIEKLLTHSSLQTSTTYPAIYARASSATFQNLAIRNEIILTAETYDREGKLHHRQVDLNQWIANKNGILRWEEGAVGGHFGHSCQWVSVTQSGVLSALCSPLNGALNPTSINLNEAIANVDGVLDVNLKSAMSTVSGWKVRGIFIFGLNALQSSQICLERCRATPGCVLISWQDHFGCFGYSNTTEIGLVADPAWTSMTLSSRGPPKVLPDTEYLGDDLRYSDEGPAGILDFAVKPETASNGELCWKLCVIHPHCNVAVPERGLMLVGWVVT</sequence>
<gene>
    <name evidence="3" type="ORF">BV898_19196</name>
</gene>
<comment type="caution">
    <text evidence="3">The sequence shown here is derived from an EMBL/GenBank/DDBJ whole genome shotgun (WGS) entry which is preliminary data.</text>
</comment>
<feature type="region of interest" description="Disordered" evidence="1">
    <location>
        <begin position="88"/>
        <end position="144"/>
    </location>
</feature>
<organism evidence="3 4">
    <name type="scientific">Hypsibius exemplaris</name>
    <name type="common">Freshwater tardigrade</name>
    <dbReference type="NCBI Taxonomy" id="2072580"/>
    <lineage>
        <taxon>Eukaryota</taxon>
        <taxon>Metazoa</taxon>
        <taxon>Ecdysozoa</taxon>
        <taxon>Tardigrada</taxon>
        <taxon>Eutardigrada</taxon>
        <taxon>Parachela</taxon>
        <taxon>Hypsibioidea</taxon>
        <taxon>Hypsibiidae</taxon>
        <taxon>Hypsibius</taxon>
    </lineage>
</organism>
<feature type="compositionally biased region" description="Low complexity" evidence="1">
    <location>
        <begin position="88"/>
        <end position="98"/>
    </location>
</feature>
<proteinExistence type="predicted"/>
<dbReference type="EMBL" id="MTYJ01000463">
    <property type="protein sequence ID" value="OWA54802.1"/>
    <property type="molecule type" value="Genomic_DNA"/>
</dbReference>
<dbReference type="OrthoDB" id="2441380at2759"/>
<feature type="compositionally biased region" description="Polar residues" evidence="1">
    <location>
        <begin position="100"/>
        <end position="109"/>
    </location>
</feature>
<dbReference type="Pfam" id="PF08881">
    <property type="entry name" value="CVNH"/>
    <property type="match status" value="1"/>
</dbReference>
<dbReference type="Gene3D" id="3.30.30.10">
    <property type="entry name" value="Knottin, scorpion toxin-like"/>
    <property type="match status" value="1"/>
</dbReference>
<evidence type="ECO:0000313" key="3">
    <source>
        <dbReference type="EMBL" id="OWA54802.1"/>
    </source>
</evidence>
<accession>A0A9X6RP88</accession>
<reference evidence="4" key="1">
    <citation type="submission" date="2017-01" db="EMBL/GenBank/DDBJ databases">
        <title>Comparative genomics of anhydrobiosis in the tardigrade Hypsibius dujardini.</title>
        <authorList>
            <person name="Yoshida Y."/>
            <person name="Koutsovoulos G."/>
            <person name="Laetsch D."/>
            <person name="Stevens L."/>
            <person name="Kumar S."/>
            <person name="Horikawa D."/>
            <person name="Ishino K."/>
            <person name="Komine S."/>
            <person name="Tomita M."/>
            <person name="Blaxter M."/>
            <person name="Arakawa K."/>
        </authorList>
    </citation>
    <scope>NUCLEOTIDE SEQUENCE [LARGE SCALE GENOMIC DNA]</scope>
    <source>
        <strain evidence="4">Z151</strain>
    </source>
</reference>
<evidence type="ECO:0000259" key="2">
    <source>
        <dbReference type="SMART" id="SM01111"/>
    </source>
</evidence>
<evidence type="ECO:0000313" key="4">
    <source>
        <dbReference type="Proteomes" id="UP000192578"/>
    </source>
</evidence>
<protein>
    <recommendedName>
        <fullName evidence="2">Cyanovirin-N domain-containing protein</fullName>
    </recommendedName>
</protein>
<dbReference type="Proteomes" id="UP000192578">
    <property type="component" value="Unassembled WGS sequence"/>
</dbReference>
<name>A0A9X6RP88_HYPEX</name>
<dbReference type="SUPFAM" id="SSF51322">
    <property type="entry name" value="Cyanovirin-N"/>
    <property type="match status" value="1"/>
</dbReference>
<dbReference type="InterPro" id="IPR036673">
    <property type="entry name" value="Cyanovirin-N_sf"/>
</dbReference>
<keyword evidence="4" id="KW-1185">Reference proteome</keyword>
<dbReference type="Gene3D" id="2.30.60.10">
    <property type="entry name" value="Cyanovirin-N"/>
    <property type="match status" value="1"/>
</dbReference>
<dbReference type="InterPro" id="IPR036574">
    <property type="entry name" value="Scorpion_toxin-like_sf"/>
</dbReference>
<dbReference type="InterPro" id="IPR011058">
    <property type="entry name" value="Cyanovirin-N"/>
</dbReference>
<dbReference type="SMART" id="SM01111">
    <property type="entry name" value="CVNH"/>
    <property type="match status" value="1"/>
</dbReference>
<feature type="compositionally biased region" description="Low complexity" evidence="1">
    <location>
        <begin position="111"/>
        <end position="133"/>
    </location>
</feature>
<feature type="domain" description="Cyanovirin-N" evidence="2">
    <location>
        <begin position="307"/>
        <end position="409"/>
    </location>
</feature>